<keyword evidence="8" id="KW-1185">Reference proteome</keyword>
<accession>A0ABW9WJY9</accession>
<evidence type="ECO:0000256" key="3">
    <source>
        <dbReference type="ARBA" id="ARBA00022989"/>
    </source>
</evidence>
<dbReference type="Pfam" id="PF04357">
    <property type="entry name" value="TamB"/>
    <property type="match status" value="1"/>
</dbReference>
<keyword evidence="2 5" id="KW-0812">Transmembrane</keyword>
<evidence type="ECO:0000256" key="5">
    <source>
        <dbReference type="SAM" id="Phobius"/>
    </source>
</evidence>
<keyword evidence="4 5" id="KW-0472">Membrane</keyword>
<organism evidence="7 8">
    <name type="scientific">Duganella margarita</name>
    <dbReference type="NCBI Taxonomy" id="2692170"/>
    <lineage>
        <taxon>Bacteria</taxon>
        <taxon>Pseudomonadati</taxon>
        <taxon>Pseudomonadota</taxon>
        <taxon>Betaproteobacteria</taxon>
        <taxon>Burkholderiales</taxon>
        <taxon>Oxalobacteraceae</taxon>
        <taxon>Telluria group</taxon>
        <taxon>Duganella</taxon>
    </lineage>
</organism>
<dbReference type="RefSeq" id="WP_161046472.1">
    <property type="nucleotide sequence ID" value="NZ_WWCS01000013.1"/>
</dbReference>
<evidence type="ECO:0000256" key="1">
    <source>
        <dbReference type="ARBA" id="ARBA00004167"/>
    </source>
</evidence>
<evidence type="ECO:0000256" key="4">
    <source>
        <dbReference type="ARBA" id="ARBA00023136"/>
    </source>
</evidence>
<dbReference type="EMBL" id="WWCS01000013">
    <property type="protein sequence ID" value="MYN41502.1"/>
    <property type="molecule type" value="Genomic_DNA"/>
</dbReference>
<sequence>MADQDNPSQDHATPAAKPRRWPRRVAIGFGVLVLLLVGAFWLLGRESTLQQLVQRISAASGGQITVTGVSGSLYHRMHIDKLVYRSKGSVVTAEQIDINWSPLQYFSEGLTISELHARSLVVQSSGPSDPSTMPETLASPIKLSISDGRLDKLTLSSDTGSNVIDNLRFQLEGDKQSWRLQNASAHTAFGDIKADATIAGARPFALQGKATLVYAGSAPAARTTSAVAAGAGGTTAANGAAATGGMPAGGAKLAVQASGDLTLLQLKVQGAANGAGGEAALALAPFDPIILRAIDLTGRDLDPAGFNAEWPEAKFSLKLTAAIAKDQKLSGQFALLNQGKAAPLDQKGLPLQAFSGRLDGTLTSSLLDNVLLDLGAAGKFTGGGKVDRSGPDAGIDAANFKLHTDRFDLKDIHTSIKQTAIAGDIALTSTPKKQALTANLADKGMRLDLQASLADALLQVHQVRLQAKKGSISATGQASLKDKQPFSARLTADHFDPSALGTGYPIADLNADINAKGELSPAWQVAAAFQIRASKLMGQTLTGNGKLNADAKHISGVDAHLAMAQNTADVSGNFGAPGEQLKWKIDARQLSAVSSDLLGAITASGVVTGSMDAPRSSFEADAKGLALASASVKRPSDSLLHAAGDVAVVKGTPELKLTGTVQRLNPLSFGAAQAGSVNATFSGDARLSSDWRAGVNLTLQPSTFANAPLSGYARLTASKGSVSNADIDLHLATNSLQAKGSFGSALDKLEWKLDAPQLGSLGPQFGGVLHANGTLSGTAARPALALTLDGSNLRAPGQQQVGSIRGSATLGNTIAMASGSSLIAGNGSAAGNAARAGVPARGTTAGAARANATRGTAAAEAMADVPLVSDIEITRYVSPAISLDKVRLQTSGTRSAHLIQLSAANPDFDAALRVKGSWANDTWTGAIDTLQNKGRFALTLAAPAPLKLTAPAETGVAGLLKPEQIALTGATIKLPAGTIRIDNLEKAGNTWHSKGQAAGVPVNYLAQLSDAWRDNVRSNMTIGAEWGLDLQASSRTLAGMVHVYREQGDLTIIGADLPQALGLRTLDARADVNDGTLRVQLNVDGTRAGQARLDGSAQLREGRLADDSIFTLAGSANMGSLAWLAPLAGQPGLEIDGTFKMGINGSGTLGAPQLSGDITGDKLVVNWLDQGIKLRNGQLQARLTGDQLQLQKLAFDGNQGRAQADGWIRYAANEATMQLKLTADKLEVLSRPDRILVVSGTSNLTRDARRFQLDGKFRADRANIELAGADTPTLSDDVVIVGKGAAPVKKEQGLPLNIDVEADLGDDFNLKGKGLEAQLAGSLRIRVADRRPPRVTGSIRVANGTYAAYGQKLVIDRGVINFTGAYDNPGLNILAVRRGPEGEALSETNVEAGVEVRGTALAPQAKLVSTPSVSDSDKLAWLVLGHGIDSTQGNDMALLGTAAGALFGGAGQGKLAKSLGVDELGVGQAAGSTSAGAATGLQNTVVTVGKRISSRAYLSFEQGASTATSLVKLKYKLNPRITLQFQTGTNNALDVLYTWAFD</sequence>
<evidence type="ECO:0000313" key="8">
    <source>
        <dbReference type="Proteomes" id="UP000466332"/>
    </source>
</evidence>
<reference evidence="7 8" key="1">
    <citation type="submission" date="2019-12" db="EMBL/GenBank/DDBJ databases">
        <title>Novel species isolated from a subtropical stream in China.</title>
        <authorList>
            <person name="Lu H."/>
        </authorList>
    </citation>
    <scope>NUCLEOTIDE SEQUENCE [LARGE SCALE GENOMIC DNA]</scope>
    <source>
        <strain evidence="7 8">FT109W</strain>
    </source>
</reference>
<feature type="domain" description="Translocation and assembly module TamB C-terminal" evidence="6">
    <location>
        <begin position="1196"/>
        <end position="1541"/>
    </location>
</feature>
<evidence type="ECO:0000256" key="2">
    <source>
        <dbReference type="ARBA" id="ARBA00022692"/>
    </source>
</evidence>
<proteinExistence type="predicted"/>
<gene>
    <name evidence="7" type="ORF">GTP55_19240</name>
</gene>
<comment type="subcellular location">
    <subcellularLocation>
        <location evidence="1">Membrane</location>
        <topology evidence="1">Single-pass membrane protein</topology>
    </subcellularLocation>
</comment>
<name>A0ABW9WJY9_9BURK</name>
<evidence type="ECO:0000313" key="7">
    <source>
        <dbReference type="EMBL" id="MYN41502.1"/>
    </source>
</evidence>
<evidence type="ECO:0000259" key="6">
    <source>
        <dbReference type="Pfam" id="PF04357"/>
    </source>
</evidence>
<protein>
    <recommendedName>
        <fullName evidence="6">Translocation and assembly module TamB C-terminal domain-containing protein</fullName>
    </recommendedName>
</protein>
<keyword evidence="3 5" id="KW-1133">Transmembrane helix</keyword>
<feature type="transmembrane region" description="Helical" evidence="5">
    <location>
        <begin position="25"/>
        <end position="44"/>
    </location>
</feature>
<comment type="caution">
    <text evidence="7">The sequence shown here is derived from an EMBL/GenBank/DDBJ whole genome shotgun (WGS) entry which is preliminary data.</text>
</comment>
<dbReference type="Proteomes" id="UP000466332">
    <property type="component" value="Unassembled WGS sequence"/>
</dbReference>
<dbReference type="PANTHER" id="PTHR36985">
    <property type="entry name" value="TRANSLOCATION AND ASSEMBLY MODULE SUBUNIT TAMB"/>
    <property type="match status" value="1"/>
</dbReference>
<dbReference type="InterPro" id="IPR007452">
    <property type="entry name" value="TamB_C"/>
</dbReference>
<dbReference type="PANTHER" id="PTHR36985:SF1">
    <property type="entry name" value="TRANSLOCATION AND ASSEMBLY MODULE SUBUNIT TAMB"/>
    <property type="match status" value="1"/>
</dbReference>